<dbReference type="AlphaFoldDB" id="A0A0S4LU72"/>
<dbReference type="Proteomes" id="UP000198736">
    <property type="component" value="Unassembled WGS sequence"/>
</dbReference>
<keyword evidence="3" id="KW-1185">Reference proteome</keyword>
<dbReference type="RefSeq" id="WP_175304713.1">
    <property type="nucleotide sequence ID" value="NZ_CZPZ01000035.1"/>
</dbReference>
<evidence type="ECO:0000313" key="3">
    <source>
        <dbReference type="Proteomes" id="UP000198736"/>
    </source>
</evidence>
<evidence type="ECO:0000313" key="2">
    <source>
        <dbReference type="EMBL" id="CUS39556.1"/>
    </source>
</evidence>
<proteinExistence type="predicted"/>
<name>A0A0S4LU72_9BACT</name>
<dbReference type="InterPro" id="IPR021383">
    <property type="entry name" value="DUF3015"/>
</dbReference>
<evidence type="ECO:0008006" key="4">
    <source>
        <dbReference type="Google" id="ProtNLM"/>
    </source>
</evidence>
<dbReference type="EMBL" id="CZPZ01000035">
    <property type="protein sequence ID" value="CUS39556.1"/>
    <property type="molecule type" value="Genomic_DNA"/>
</dbReference>
<dbReference type="PROSITE" id="PS51257">
    <property type="entry name" value="PROKAR_LIPOPROTEIN"/>
    <property type="match status" value="1"/>
</dbReference>
<organism evidence="2 3">
    <name type="scientific">Candidatus Nitrospira nitrificans</name>
    <dbReference type="NCBI Taxonomy" id="1742973"/>
    <lineage>
        <taxon>Bacteria</taxon>
        <taxon>Pseudomonadati</taxon>
        <taxon>Nitrospirota</taxon>
        <taxon>Nitrospiria</taxon>
        <taxon>Nitrospirales</taxon>
        <taxon>Nitrospiraceae</taxon>
        <taxon>Nitrospira</taxon>
    </lineage>
</organism>
<dbReference type="Pfam" id="PF11220">
    <property type="entry name" value="DUF3015"/>
    <property type="match status" value="1"/>
</dbReference>
<sequence>MRPLYCRHIVLILGLSGCLGCDATRELVKAPFDATTAVSNGTTQATGELTQPSKEFTSSTTPGSLFKNEQQLRAFIAHNFNNLQRDVAQGRGEYLTSMATLADIPLDHHGRLFVELQHRYPVLYSYESSPSESLQHLMDTMRTQRSHVVALQ</sequence>
<accession>A0A0S4LU72</accession>
<gene>
    <name evidence="2" type="ORF">COMA2_80052</name>
</gene>
<feature type="region of interest" description="Disordered" evidence="1">
    <location>
        <begin position="43"/>
        <end position="62"/>
    </location>
</feature>
<reference evidence="3" key="1">
    <citation type="submission" date="2015-10" db="EMBL/GenBank/DDBJ databases">
        <authorList>
            <person name="Luecker S."/>
            <person name="Luecker S."/>
        </authorList>
    </citation>
    <scope>NUCLEOTIDE SEQUENCE [LARGE SCALE GENOMIC DNA]</scope>
</reference>
<dbReference type="STRING" id="1742973.COMA2_80052"/>
<evidence type="ECO:0000256" key="1">
    <source>
        <dbReference type="SAM" id="MobiDB-lite"/>
    </source>
</evidence>
<protein>
    <recommendedName>
        <fullName evidence="4">DUF3015 domain-containing protein</fullName>
    </recommendedName>
</protein>